<dbReference type="EMBL" id="CAUYUJ010009874">
    <property type="protein sequence ID" value="CAK0827883.1"/>
    <property type="molecule type" value="Genomic_DNA"/>
</dbReference>
<comment type="caution">
    <text evidence="9">The sequence shown here is derived from an EMBL/GenBank/DDBJ whole genome shotgun (WGS) entry which is preliminary data.</text>
</comment>
<evidence type="ECO:0000256" key="7">
    <source>
        <dbReference type="ARBA" id="ARBA00029456"/>
    </source>
</evidence>
<keyword evidence="3" id="KW-0963">Cytoplasm</keyword>
<dbReference type="InterPro" id="IPR050630">
    <property type="entry name" value="WD_repeat_EMAP"/>
</dbReference>
<evidence type="ECO:0000256" key="5">
    <source>
        <dbReference type="ARBA" id="ARBA00022737"/>
    </source>
</evidence>
<comment type="similarity">
    <text evidence="7">Belongs to the CFAP52 family.</text>
</comment>
<organism evidence="9 10">
    <name type="scientific">Prorocentrum cordatum</name>
    <dbReference type="NCBI Taxonomy" id="2364126"/>
    <lineage>
        <taxon>Eukaryota</taxon>
        <taxon>Sar</taxon>
        <taxon>Alveolata</taxon>
        <taxon>Dinophyceae</taxon>
        <taxon>Prorocentrales</taxon>
        <taxon>Prorocentraceae</taxon>
        <taxon>Prorocentrum</taxon>
    </lineage>
</organism>
<keyword evidence="4" id="KW-0853">WD repeat</keyword>
<sequence length="215" mass="22972">MEVHRLSLHKVCVQSLCFSPTEAYLATLGGQDDDNSLVIWDVAKGNAVCGTPAASDTAQCVKFCGGSDFQLVSGGNYHVTRWEFDLENKKLRPTQANLGQLKRMVSNLVVDPEDKFVYCGTSSGDVLQIDLTTMLFKQLAPKKCFPRGVTCSAMLPDGDILLGTGGGCLGRLAAGSLKMKVQAQVLGEVTSITLTESTSSAARSSPTFTGWTPTR</sequence>
<dbReference type="InterPro" id="IPR015943">
    <property type="entry name" value="WD40/YVTN_repeat-like_dom_sf"/>
</dbReference>
<protein>
    <recommendedName>
        <fullName evidence="8">Cilia- and flagella-associated protein 52</fullName>
    </recommendedName>
</protein>
<comment type="subcellular location">
    <subcellularLocation>
        <location evidence="1">Cell projection</location>
        <location evidence="1">Cilium</location>
        <location evidence="1">Flagellum</location>
    </subcellularLocation>
    <subcellularLocation>
        <location evidence="2">Cytoplasm</location>
    </subcellularLocation>
</comment>
<evidence type="ECO:0000256" key="6">
    <source>
        <dbReference type="ARBA" id="ARBA00022846"/>
    </source>
</evidence>
<gene>
    <name evidence="9" type="ORF">PCOR1329_LOCUS27297</name>
</gene>
<keyword evidence="6" id="KW-0969">Cilium</keyword>
<dbReference type="PANTHER" id="PTHR13720:SF14">
    <property type="entry name" value="CILIA- AND FLAGELLA-ASSOCIATED PROTEIN 52"/>
    <property type="match status" value="1"/>
</dbReference>
<proteinExistence type="inferred from homology"/>
<dbReference type="Gene3D" id="2.130.10.10">
    <property type="entry name" value="YVTN repeat-like/Quinoprotein amine dehydrogenase"/>
    <property type="match status" value="1"/>
</dbReference>
<dbReference type="SUPFAM" id="SSF50978">
    <property type="entry name" value="WD40 repeat-like"/>
    <property type="match status" value="1"/>
</dbReference>
<accession>A0ABN9S9L8</accession>
<reference evidence="9" key="1">
    <citation type="submission" date="2023-10" db="EMBL/GenBank/DDBJ databases">
        <authorList>
            <person name="Chen Y."/>
            <person name="Shah S."/>
            <person name="Dougan E. K."/>
            <person name="Thang M."/>
            <person name="Chan C."/>
        </authorList>
    </citation>
    <scope>NUCLEOTIDE SEQUENCE [LARGE SCALE GENOMIC DNA]</scope>
</reference>
<dbReference type="InterPro" id="IPR001680">
    <property type="entry name" value="WD40_rpt"/>
</dbReference>
<dbReference type="Proteomes" id="UP001189429">
    <property type="component" value="Unassembled WGS sequence"/>
</dbReference>
<evidence type="ECO:0000256" key="2">
    <source>
        <dbReference type="ARBA" id="ARBA00004496"/>
    </source>
</evidence>
<keyword evidence="6" id="KW-0966">Cell projection</keyword>
<keyword evidence="5" id="KW-0677">Repeat</keyword>
<evidence type="ECO:0000256" key="8">
    <source>
        <dbReference type="ARBA" id="ARBA00029552"/>
    </source>
</evidence>
<dbReference type="InterPro" id="IPR036322">
    <property type="entry name" value="WD40_repeat_dom_sf"/>
</dbReference>
<evidence type="ECO:0000313" key="10">
    <source>
        <dbReference type="Proteomes" id="UP001189429"/>
    </source>
</evidence>
<keyword evidence="6" id="KW-0282">Flagellum</keyword>
<name>A0ABN9S9L8_9DINO</name>
<evidence type="ECO:0000256" key="4">
    <source>
        <dbReference type="ARBA" id="ARBA00022574"/>
    </source>
</evidence>
<evidence type="ECO:0000256" key="1">
    <source>
        <dbReference type="ARBA" id="ARBA00004230"/>
    </source>
</evidence>
<dbReference type="PANTHER" id="PTHR13720">
    <property type="entry name" value="WD-40 REPEAT PROTEIN"/>
    <property type="match status" value="1"/>
</dbReference>
<evidence type="ECO:0000256" key="3">
    <source>
        <dbReference type="ARBA" id="ARBA00022490"/>
    </source>
</evidence>
<evidence type="ECO:0000313" key="9">
    <source>
        <dbReference type="EMBL" id="CAK0827883.1"/>
    </source>
</evidence>
<keyword evidence="10" id="KW-1185">Reference proteome</keyword>
<dbReference type="Pfam" id="PF00400">
    <property type="entry name" value="WD40"/>
    <property type="match status" value="1"/>
</dbReference>